<dbReference type="Pfam" id="PF01553">
    <property type="entry name" value="Acyltransferase"/>
    <property type="match status" value="1"/>
</dbReference>
<evidence type="ECO:0000256" key="4">
    <source>
        <dbReference type="ARBA" id="ARBA00023098"/>
    </source>
</evidence>
<dbReference type="GO" id="GO:0006654">
    <property type="term" value="P:phosphatidic acid biosynthetic process"/>
    <property type="evidence" value="ECO:0007669"/>
    <property type="project" value="TreeGrafter"/>
</dbReference>
<dbReference type="PANTHER" id="PTHR10434:SF64">
    <property type="entry name" value="1-ACYL-SN-GLYCEROL-3-PHOSPHATE ACYLTRANSFERASE-RELATED"/>
    <property type="match status" value="1"/>
</dbReference>
<dbReference type="Proteomes" id="UP000632289">
    <property type="component" value="Unassembled WGS sequence"/>
</dbReference>
<evidence type="ECO:0000256" key="1">
    <source>
        <dbReference type="ARBA" id="ARBA00005189"/>
    </source>
</evidence>
<evidence type="ECO:0000256" key="2">
    <source>
        <dbReference type="ARBA" id="ARBA00022516"/>
    </source>
</evidence>
<gene>
    <name evidence="7" type="ORF">IF129_17305</name>
</gene>
<comment type="caution">
    <text evidence="7">The sequence shown here is derived from an EMBL/GenBank/DDBJ whole genome shotgun (WGS) entry which is preliminary data.</text>
</comment>
<dbReference type="InterPro" id="IPR002123">
    <property type="entry name" value="Plipid/glycerol_acylTrfase"/>
</dbReference>
<dbReference type="RefSeq" id="WP_191210597.1">
    <property type="nucleotide sequence ID" value="NZ_BAABKL010000050.1"/>
</dbReference>
<organism evidence="7 8">
    <name type="scientific">Streptomyces chumphonensis</name>
    <dbReference type="NCBI Taxonomy" id="1214925"/>
    <lineage>
        <taxon>Bacteria</taxon>
        <taxon>Bacillati</taxon>
        <taxon>Actinomycetota</taxon>
        <taxon>Actinomycetes</taxon>
        <taxon>Kitasatosporales</taxon>
        <taxon>Streptomycetaceae</taxon>
        <taxon>Streptomyces</taxon>
    </lineage>
</organism>
<keyword evidence="4" id="KW-0443">Lipid metabolism</keyword>
<accession>A0A927IEF4</accession>
<dbReference type="SUPFAM" id="SSF69593">
    <property type="entry name" value="Glycerol-3-phosphate (1)-acyltransferase"/>
    <property type="match status" value="1"/>
</dbReference>
<evidence type="ECO:0000313" key="7">
    <source>
        <dbReference type="EMBL" id="MBD3933301.1"/>
    </source>
</evidence>
<comment type="pathway">
    <text evidence="1">Lipid metabolism.</text>
</comment>
<dbReference type="AlphaFoldDB" id="A0A927IEF4"/>
<keyword evidence="8" id="KW-1185">Reference proteome</keyword>
<dbReference type="SMART" id="SM00563">
    <property type="entry name" value="PlsC"/>
    <property type="match status" value="1"/>
</dbReference>
<dbReference type="CDD" id="cd07989">
    <property type="entry name" value="LPLAT_AGPAT-like"/>
    <property type="match status" value="1"/>
</dbReference>
<dbReference type="GO" id="GO:0003841">
    <property type="term" value="F:1-acylglycerol-3-phosphate O-acyltransferase activity"/>
    <property type="evidence" value="ECO:0007669"/>
    <property type="project" value="TreeGrafter"/>
</dbReference>
<evidence type="ECO:0000313" key="8">
    <source>
        <dbReference type="Proteomes" id="UP000632289"/>
    </source>
</evidence>
<dbReference type="PANTHER" id="PTHR10434">
    <property type="entry name" value="1-ACYL-SN-GLYCEROL-3-PHOSPHATE ACYLTRANSFERASE"/>
    <property type="match status" value="1"/>
</dbReference>
<evidence type="ECO:0000259" key="6">
    <source>
        <dbReference type="SMART" id="SM00563"/>
    </source>
</evidence>
<sequence>MTLWRVTSSCTVRCVGPNARPVSAATTARRLAAVTATVGRAVRDGDRLADPLLLRDRARSVLGALGVALETQGAPLPSVAHGGRVPGGTGRPGTLIVANHISWLDAVALLAVVPTPLLAKREVAGWPVLGRVAGRAGTLFLDRDAVRTLPDAVAQVAAVLRSGRNVALFPGATTWCAPPGGAFRRATFQAAVDAGAPVQPVRLGYRQFGEPSTVPAYVGQTSFGTSLRRVARAGGLSVTVRAHPPIASDGLTRRELAARAQASLRGLPGASAPARIPLAV</sequence>
<evidence type="ECO:0000256" key="5">
    <source>
        <dbReference type="ARBA" id="ARBA00023315"/>
    </source>
</evidence>
<name>A0A927IEF4_9ACTN</name>
<reference evidence="7" key="1">
    <citation type="submission" date="2020-09" db="EMBL/GenBank/DDBJ databases">
        <title>Secondary metabolite and genome analysis of marine Streptomyces chumphonensis KK1-2T.</title>
        <authorList>
            <person name="Phongsopitanun W."/>
            <person name="Kanchanasin P."/>
            <person name="Pittayakhajonwut P."/>
            <person name="Suwanborirux K."/>
            <person name="Tanasupawat S."/>
        </authorList>
    </citation>
    <scope>NUCLEOTIDE SEQUENCE</scope>
    <source>
        <strain evidence="7">KK1-2</strain>
    </source>
</reference>
<keyword evidence="3" id="KW-0808">Transferase</keyword>
<keyword evidence="5 7" id="KW-0012">Acyltransferase</keyword>
<protein>
    <submittedName>
        <fullName evidence="7">1-acyl-sn-glycerol-3-phosphate acyltransferase</fullName>
    </submittedName>
</protein>
<dbReference type="EMBL" id="JACXYU010000009">
    <property type="protein sequence ID" value="MBD3933301.1"/>
    <property type="molecule type" value="Genomic_DNA"/>
</dbReference>
<proteinExistence type="predicted"/>
<feature type="domain" description="Phospholipid/glycerol acyltransferase" evidence="6">
    <location>
        <begin position="94"/>
        <end position="206"/>
    </location>
</feature>
<keyword evidence="2" id="KW-0444">Lipid biosynthesis</keyword>
<evidence type="ECO:0000256" key="3">
    <source>
        <dbReference type="ARBA" id="ARBA00022679"/>
    </source>
</evidence>